<dbReference type="InterPro" id="IPR050765">
    <property type="entry name" value="Riboflavin_Biosynth_HTPR"/>
</dbReference>
<sequence length="190" mass="20666">MRKLIGGMKLSLDGKAAGPEGLADWVDGWSEDFGLTPQVDACLLGGGMYPTYEQYWTQIQNEPAKPHPLSGEVPTQGEVEWARFAAQTPHYVLSGTVASAQWPQTSFVTTLDEIDSLKRQSGKDIYLVGGARTTASLIDAGLVDELRLLVYPLIAGEGTALFTTPVRRALELRKVEQLADGRLSLNYELG</sequence>
<evidence type="ECO:0000313" key="3">
    <source>
        <dbReference type="Proteomes" id="UP001239626"/>
    </source>
</evidence>
<dbReference type="Proteomes" id="UP001239626">
    <property type="component" value="Unassembled WGS sequence"/>
</dbReference>
<organism evidence="2 3">
    <name type="scientific">Cellulomonas humilata</name>
    <dbReference type="NCBI Taxonomy" id="144055"/>
    <lineage>
        <taxon>Bacteria</taxon>
        <taxon>Bacillati</taxon>
        <taxon>Actinomycetota</taxon>
        <taxon>Actinomycetes</taxon>
        <taxon>Micrococcales</taxon>
        <taxon>Cellulomonadaceae</taxon>
        <taxon>Cellulomonas</taxon>
    </lineage>
</organism>
<protein>
    <submittedName>
        <fullName evidence="2">Dihydrofolate reductase</fullName>
    </submittedName>
</protein>
<reference evidence="2 3" key="1">
    <citation type="submission" date="2023-07" db="EMBL/GenBank/DDBJ databases">
        <title>Sorghum-associated microbial communities from plants grown in Nebraska, USA.</title>
        <authorList>
            <person name="Schachtman D."/>
        </authorList>
    </citation>
    <scope>NUCLEOTIDE SEQUENCE [LARGE SCALE GENOMIC DNA]</scope>
    <source>
        <strain evidence="2 3">BE332</strain>
    </source>
</reference>
<dbReference type="SUPFAM" id="SSF53597">
    <property type="entry name" value="Dihydrofolate reductase-like"/>
    <property type="match status" value="1"/>
</dbReference>
<evidence type="ECO:0000259" key="1">
    <source>
        <dbReference type="Pfam" id="PF01872"/>
    </source>
</evidence>
<dbReference type="PANTHER" id="PTHR38011:SF11">
    <property type="entry name" value="2,5-DIAMINO-6-RIBOSYLAMINO-4(3H)-PYRIMIDINONE 5'-PHOSPHATE REDUCTASE"/>
    <property type="match status" value="1"/>
</dbReference>
<dbReference type="InterPro" id="IPR002734">
    <property type="entry name" value="RibDG_C"/>
</dbReference>
<dbReference type="PANTHER" id="PTHR38011">
    <property type="entry name" value="DIHYDROFOLATE REDUCTASE FAMILY PROTEIN (AFU_ORTHOLOGUE AFUA_8G06820)"/>
    <property type="match status" value="1"/>
</dbReference>
<gene>
    <name evidence="2" type="ORF">J2X26_003900</name>
</gene>
<dbReference type="EMBL" id="JAUSVB010000006">
    <property type="protein sequence ID" value="MDQ0375562.1"/>
    <property type="molecule type" value="Genomic_DNA"/>
</dbReference>
<dbReference type="Pfam" id="PF01872">
    <property type="entry name" value="RibD_C"/>
    <property type="match status" value="1"/>
</dbReference>
<keyword evidence="3" id="KW-1185">Reference proteome</keyword>
<name>A0ABU0EL64_9CELL</name>
<dbReference type="Gene3D" id="3.40.430.10">
    <property type="entry name" value="Dihydrofolate Reductase, subunit A"/>
    <property type="match status" value="1"/>
</dbReference>
<comment type="caution">
    <text evidence="2">The sequence shown here is derived from an EMBL/GenBank/DDBJ whole genome shotgun (WGS) entry which is preliminary data.</text>
</comment>
<evidence type="ECO:0000313" key="2">
    <source>
        <dbReference type="EMBL" id="MDQ0375562.1"/>
    </source>
</evidence>
<dbReference type="RefSeq" id="WP_307494363.1">
    <property type="nucleotide sequence ID" value="NZ_JAUSVB010000006.1"/>
</dbReference>
<accession>A0ABU0EL64</accession>
<dbReference type="InterPro" id="IPR024072">
    <property type="entry name" value="DHFR-like_dom_sf"/>
</dbReference>
<feature type="domain" description="Bacterial bifunctional deaminase-reductase C-terminal" evidence="1">
    <location>
        <begin position="3"/>
        <end position="180"/>
    </location>
</feature>
<proteinExistence type="predicted"/>